<gene>
    <name evidence="1" type="ORF">RchiOBHm_Chr5g0023731</name>
</gene>
<dbReference type="EMBL" id="PDCK01000043">
    <property type="protein sequence ID" value="PRQ30357.1"/>
    <property type="molecule type" value="Genomic_DNA"/>
</dbReference>
<name>A0A2P6Q859_ROSCH</name>
<sequence length="65" mass="7085">MTFLSPSSTALNLDGSSLEDDAVLFSTRAFALDALLQFQSGKFDQCLTALQECLKRKAGDPKEGW</sequence>
<evidence type="ECO:0000313" key="1">
    <source>
        <dbReference type="EMBL" id="PRQ30357.1"/>
    </source>
</evidence>
<dbReference type="AlphaFoldDB" id="A0A2P6Q859"/>
<accession>A0A2P6Q859</accession>
<dbReference type="Gramene" id="PRQ30357">
    <property type="protein sequence ID" value="PRQ30357"/>
    <property type="gene ID" value="RchiOBHm_Chr5g0023731"/>
</dbReference>
<evidence type="ECO:0000313" key="2">
    <source>
        <dbReference type="Proteomes" id="UP000238479"/>
    </source>
</evidence>
<proteinExistence type="predicted"/>
<dbReference type="Proteomes" id="UP000238479">
    <property type="component" value="Chromosome 5"/>
</dbReference>
<keyword evidence="2" id="KW-1185">Reference proteome</keyword>
<comment type="caution">
    <text evidence="1">The sequence shown here is derived from an EMBL/GenBank/DDBJ whole genome shotgun (WGS) entry which is preliminary data.</text>
</comment>
<reference evidence="1 2" key="1">
    <citation type="journal article" date="2018" name="Nat. Genet.">
        <title>The Rosa genome provides new insights in the design of modern roses.</title>
        <authorList>
            <person name="Bendahmane M."/>
        </authorList>
    </citation>
    <scope>NUCLEOTIDE SEQUENCE [LARGE SCALE GENOMIC DNA]</scope>
    <source>
        <strain evidence="2">cv. Old Blush</strain>
    </source>
</reference>
<organism evidence="1 2">
    <name type="scientific">Rosa chinensis</name>
    <name type="common">China rose</name>
    <dbReference type="NCBI Taxonomy" id="74649"/>
    <lineage>
        <taxon>Eukaryota</taxon>
        <taxon>Viridiplantae</taxon>
        <taxon>Streptophyta</taxon>
        <taxon>Embryophyta</taxon>
        <taxon>Tracheophyta</taxon>
        <taxon>Spermatophyta</taxon>
        <taxon>Magnoliopsida</taxon>
        <taxon>eudicotyledons</taxon>
        <taxon>Gunneridae</taxon>
        <taxon>Pentapetalae</taxon>
        <taxon>rosids</taxon>
        <taxon>fabids</taxon>
        <taxon>Rosales</taxon>
        <taxon>Rosaceae</taxon>
        <taxon>Rosoideae</taxon>
        <taxon>Rosoideae incertae sedis</taxon>
        <taxon>Rosa</taxon>
    </lineage>
</organism>
<protein>
    <submittedName>
        <fullName evidence="1">Uncharacterized protein</fullName>
    </submittedName>
</protein>